<organism evidence="5 6">
    <name type="scientific">Pseudobythopirellula maris</name>
    <dbReference type="NCBI Taxonomy" id="2527991"/>
    <lineage>
        <taxon>Bacteria</taxon>
        <taxon>Pseudomonadati</taxon>
        <taxon>Planctomycetota</taxon>
        <taxon>Planctomycetia</taxon>
        <taxon>Pirellulales</taxon>
        <taxon>Lacipirellulaceae</taxon>
        <taxon>Pseudobythopirellula</taxon>
    </lineage>
</organism>
<feature type="binding site" evidence="3">
    <location>
        <position position="295"/>
    </location>
    <ligand>
        <name>Zn(2+)</name>
        <dbReference type="ChEBI" id="CHEBI:29105"/>
    </ligand>
</feature>
<comment type="cofactor">
    <cofactor evidence="3">
        <name>Zn(2+)</name>
        <dbReference type="ChEBI" id="CHEBI:29105"/>
    </cofactor>
</comment>
<evidence type="ECO:0000313" key="6">
    <source>
        <dbReference type="Proteomes" id="UP000315440"/>
    </source>
</evidence>
<gene>
    <name evidence="5" type="primary">yitJ</name>
    <name evidence="5" type="ORF">Mal64_11320</name>
</gene>
<evidence type="ECO:0000259" key="4">
    <source>
        <dbReference type="PROSITE" id="PS50970"/>
    </source>
</evidence>
<keyword evidence="6" id="KW-1185">Reference proteome</keyword>
<evidence type="ECO:0000256" key="3">
    <source>
        <dbReference type="PROSITE-ProRule" id="PRU00333"/>
    </source>
</evidence>
<sequence>MPRYRNDLPQLNGETLITDGGLETVLVFHEGCDLPEFASFPLLDEPQGLAIMERYFRRYTEMAERHGVGLLLESTTWRANPDWMAKIGCPEDLERINHAAIEHLVAVREAAGMSGPVVLSGCIGPRGDGYVADNAMSADQATDYHAHQVRVLADTKADQVTAMTFNYAAEAIGLARAAKEAGIPAAISFTVETDGRLPTGQPLGETIQEVDEATDSAPAYYMINCAHPTHFDDVLTGSEPWIGRLLGLRANASACSHAELDAAEELDEGDPEDFGHHYVMLTQRLPHLRVLGGCCGTDHRHIGAICAACLVSNG</sequence>
<evidence type="ECO:0000256" key="2">
    <source>
        <dbReference type="ARBA" id="ARBA00022679"/>
    </source>
</evidence>
<comment type="caution">
    <text evidence="5">The sequence shown here is derived from an EMBL/GenBank/DDBJ whole genome shotgun (WGS) entry which is preliminary data.</text>
</comment>
<dbReference type="GO" id="GO:0032259">
    <property type="term" value="P:methylation"/>
    <property type="evidence" value="ECO:0007669"/>
    <property type="project" value="UniProtKB-KW"/>
</dbReference>
<feature type="binding site" evidence="3">
    <location>
        <position position="225"/>
    </location>
    <ligand>
        <name>Zn(2+)</name>
        <dbReference type="ChEBI" id="CHEBI:29105"/>
    </ligand>
</feature>
<dbReference type="PROSITE" id="PS50970">
    <property type="entry name" value="HCY"/>
    <property type="match status" value="1"/>
</dbReference>
<name>A0A5C5ZU58_9BACT</name>
<feature type="binding site" evidence="3">
    <location>
        <position position="294"/>
    </location>
    <ligand>
        <name>Zn(2+)</name>
        <dbReference type="ChEBI" id="CHEBI:29105"/>
    </ligand>
</feature>
<dbReference type="PANTHER" id="PTHR11103">
    <property type="entry name" value="SLR1189 PROTEIN"/>
    <property type="match status" value="1"/>
</dbReference>
<dbReference type="RefSeq" id="WP_146397884.1">
    <property type="nucleotide sequence ID" value="NZ_SJPQ01000001.1"/>
</dbReference>
<dbReference type="InterPro" id="IPR003726">
    <property type="entry name" value="HCY_dom"/>
</dbReference>
<dbReference type="Gene3D" id="3.20.20.330">
    <property type="entry name" value="Homocysteine-binding-like domain"/>
    <property type="match status" value="1"/>
</dbReference>
<dbReference type="Pfam" id="PF02574">
    <property type="entry name" value="S-methyl_trans"/>
    <property type="match status" value="1"/>
</dbReference>
<reference evidence="5 6" key="1">
    <citation type="submission" date="2019-02" db="EMBL/GenBank/DDBJ databases">
        <title>Deep-cultivation of Planctomycetes and their phenomic and genomic characterization uncovers novel biology.</title>
        <authorList>
            <person name="Wiegand S."/>
            <person name="Jogler M."/>
            <person name="Boedeker C."/>
            <person name="Pinto D."/>
            <person name="Vollmers J."/>
            <person name="Rivas-Marin E."/>
            <person name="Kohn T."/>
            <person name="Peeters S.H."/>
            <person name="Heuer A."/>
            <person name="Rast P."/>
            <person name="Oberbeckmann S."/>
            <person name="Bunk B."/>
            <person name="Jeske O."/>
            <person name="Meyerdierks A."/>
            <person name="Storesund J.E."/>
            <person name="Kallscheuer N."/>
            <person name="Luecker S."/>
            <person name="Lage O.M."/>
            <person name="Pohl T."/>
            <person name="Merkel B.J."/>
            <person name="Hornburger P."/>
            <person name="Mueller R.-W."/>
            <person name="Bruemmer F."/>
            <person name="Labrenz M."/>
            <person name="Spormann A.M."/>
            <person name="Op Den Camp H."/>
            <person name="Overmann J."/>
            <person name="Amann R."/>
            <person name="Jetten M.S.M."/>
            <person name="Mascher T."/>
            <person name="Medema M.H."/>
            <person name="Devos D.P."/>
            <person name="Kaster A.-K."/>
            <person name="Ovreas L."/>
            <person name="Rohde M."/>
            <person name="Galperin M.Y."/>
            <person name="Jogler C."/>
        </authorList>
    </citation>
    <scope>NUCLEOTIDE SEQUENCE [LARGE SCALE GENOMIC DNA]</scope>
    <source>
        <strain evidence="5 6">Mal64</strain>
    </source>
</reference>
<dbReference type="SUPFAM" id="SSF82282">
    <property type="entry name" value="Homocysteine S-methyltransferase"/>
    <property type="match status" value="1"/>
</dbReference>
<keyword evidence="3" id="KW-0862">Zinc</keyword>
<dbReference type="PANTHER" id="PTHR11103:SF18">
    <property type="entry name" value="SLR1189 PROTEIN"/>
    <property type="match status" value="1"/>
</dbReference>
<keyword evidence="2 3" id="KW-0808">Transferase</keyword>
<keyword evidence="3" id="KW-0479">Metal-binding</keyword>
<dbReference type="GO" id="GO:0008168">
    <property type="term" value="F:methyltransferase activity"/>
    <property type="evidence" value="ECO:0007669"/>
    <property type="project" value="UniProtKB-UniRule"/>
</dbReference>
<accession>A0A5C5ZU58</accession>
<feature type="domain" description="Hcy-binding" evidence="4">
    <location>
        <begin position="4"/>
        <end position="309"/>
    </location>
</feature>
<dbReference type="EMBL" id="SJPQ01000001">
    <property type="protein sequence ID" value="TWT90736.1"/>
    <property type="molecule type" value="Genomic_DNA"/>
</dbReference>
<dbReference type="AlphaFoldDB" id="A0A5C5ZU58"/>
<dbReference type="OrthoDB" id="9803687at2"/>
<protein>
    <submittedName>
        <fullName evidence="5">Bifunctional homocysteine S-methyltransferase/5,10-methylenetetrahydrofolate reductase</fullName>
    </submittedName>
</protein>
<dbReference type="InterPro" id="IPR036589">
    <property type="entry name" value="HCY_dom_sf"/>
</dbReference>
<keyword evidence="1 3" id="KW-0489">Methyltransferase</keyword>
<evidence type="ECO:0000256" key="1">
    <source>
        <dbReference type="ARBA" id="ARBA00022603"/>
    </source>
</evidence>
<evidence type="ECO:0000313" key="5">
    <source>
        <dbReference type="EMBL" id="TWT90736.1"/>
    </source>
</evidence>
<proteinExistence type="predicted"/>
<dbReference type="Proteomes" id="UP000315440">
    <property type="component" value="Unassembled WGS sequence"/>
</dbReference>
<dbReference type="GO" id="GO:0046872">
    <property type="term" value="F:metal ion binding"/>
    <property type="evidence" value="ECO:0007669"/>
    <property type="project" value="UniProtKB-KW"/>
</dbReference>